<dbReference type="WBParaSite" id="ES5_v2.g21061.t1">
    <property type="protein sequence ID" value="ES5_v2.g21061.t1"/>
    <property type="gene ID" value="ES5_v2.g21061"/>
</dbReference>
<evidence type="ECO:0000313" key="1">
    <source>
        <dbReference type="Proteomes" id="UP000887579"/>
    </source>
</evidence>
<dbReference type="Proteomes" id="UP000887579">
    <property type="component" value="Unplaced"/>
</dbReference>
<sequence length="285" mass="31554">MRWSLLICILSIKLFAYILGDLSVDPSCGQSMMIMERVDFTPQWHRLVGGMETVPHAWPWTVELTFKDHHHCGAALIHPEIALTAAHCFSRSKIASSYRAYVGGHKLFSGTEHIVTKILINPLYHMFVSSAYDAALIRISPPVNISDPMNYAGTVCMPTLPPPTGQMCVVTGWGYESETGRRTGVLKEIHVPIVSSISCNNPWHYNGKLHLHTMFCAGYSMGKVDSCQGDSGGPLVCYNKPKDIWELQGLVSWGIGCAKPGFPGVYSKVYSLLPWINTSIKNILE</sequence>
<reference evidence="2" key="1">
    <citation type="submission" date="2022-11" db="UniProtKB">
        <authorList>
            <consortium name="WormBaseParasite"/>
        </authorList>
    </citation>
    <scope>IDENTIFICATION</scope>
</reference>
<accession>A0AC34FUA7</accession>
<protein>
    <submittedName>
        <fullName evidence="2">Peptidase S1 domain-containing protein</fullName>
    </submittedName>
</protein>
<organism evidence="1 2">
    <name type="scientific">Panagrolaimus sp. ES5</name>
    <dbReference type="NCBI Taxonomy" id="591445"/>
    <lineage>
        <taxon>Eukaryota</taxon>
        <taxon>Metazoa</taxon>
        <taxon>Ecdysozoa</taxon>
        <taxon>Nematoda</taxon>
        <taxon>Chromadorea</taxon>
        <taxon>Rhabditida</taxon>
        <taxon>Tylenchina</taxon>
        <taxon>Panagrolaimomorpha</taxon>
        <taxon>Panagrolaimoidea</taxon>
        <taxon>Panagrolaimidae</taxon>
        <taxon>Panagrolaimus</taxon>
    </lineage>
</organism>
<evidence type="ECO:0000313" key="2">
    <source>
        <dbReference type="WBParaSite" id="ES5_v2.g21061.t1"/>
    </source>
</evidence>
<name>A0AC34FUA7_9BILA</name>
<proteinExistence type="predicted"/>